<comment type="subcellular location">
    <subcellularLocation>
        <location evidence="1">Membrane</location>
        <topology evidence="1">Multi-pass membrane protein</topology>
    </subcellularLocation>
</comment>
<feature type="transmembrane region" description="Helical" evidence="6">
    <location>
        <begin position="58"/>
        <end position="81"/>
    </location>
</feature>
<evidence type="ECO:0000256" key="3">
    <source>
        <dbReference type="ARBA" id="ARBA00022692"/>
    </source>
</evidence>
<dbReference type="PANTHER" id="PTHR45649:SF41">
    <property type="entry name" value="TRANSPORTER, PUTATIVE (EUROFUNG)-RELATED"/>
    <property type="match status" value="1"/>
</dbReference>
<feature type="transmembrane region" description="Helical" evidence="6">
    <location>
        <begin position="87"/>
        <end position="106"/>
    </location>
</feature>
<keyword evidence="8" id="KW-1185">Reference proteome</keyword>
<dbReference type="GO" id="GO:0022857">
    <property type="term" value="F:transmembrane transporter activity"/>
    <property type="evidence" value="ECO:0007669"/>
    <property type="project" value="InterPro"/>
</dbReference>
<keyword evidence="3 6" id="KW-0812">Transmembrane</keyword>
<evidence type="ECO:0008006" key="9">
    <source>
        <dbReference type="Google" id="ProtNLM"/>
    </source>
</evidence>
<dbReference type="Gene3D" id="1.20.1740.10">
    <property type="entry name" value="Amino acid/polyamine transporter I"/>
    <property type="match status" value="1"/>
</dbReference>
<evidence type="ECO:0000256" key="6">
    <source>
        <dbReference type="SAM" id="Phobius"/>
    </source>
</evidence>
<dbReference type="PANTHER" id="PTHR45649">
    <property type="entry name" value="AMINO-ACID PERMEASE BAT1"/>
    <property type="match status" value="1"/>
</dbReference>
<dbReference type="eggNOG" id="KOG1289">
    <property type="taxonomic scope" value="Eukaryota"/>
</dbReference>
<dbReference type="RefSeq" id="XP_007675492.1">
    <property type="nucleotide sequence ID" value="XM_007677302.1"/>
</dbReference>
<dbReference type="Pfam" id="PF13520">
    <property type="entry name" value="AA_permease_2"/>
    <property type="match status" value="1"/>
</dbReference>
<evidence type="ECO:0000256" key="5">
    <source>
        <dbReference type="ARBA" id="ARBA00023136"/>
    </source>
</evidence>
<dbReference type="HOGENOM" id="CLU_004495_6_1_1"/>
<feature type="transmembrane region" description="Helical" evidence="6">
    <location>
        <begin position="132"/>
        <end position="157"/>
    </location>
</feature>
<dbReference type="Proteomes" id="UP000011761">
    <property type="component" value="Unassembled WGS sequence"/>
</dbReference>
<keyword evidence="5 6" id="KW-0472">Membrane</keyword>
<feature type="transmembrane region" description="Helical" evidence="6">
    <location>
        <begin position="410"/>
        <end position="432"/>
    </location>
</feature>
<feature type="transmembrane region" description="Helical" evidence="6">
    <location>
        <begin position="503"/>
        <end position="523"/>
    </location>
</feature>
<name>M2N016_BAUPA</name>
<organism evidence="7 8">
    <name type="scientific">Baudoinia panamericana (strain UAMH 10762)</name>
    <name type="common">Angels' share fungus</name>
    <name type="synonym">Baudoinia compniacensis (strain UAMH 10762)</name>
    <dbReference type="NCBI Taxonomy" id="717646"/>
    <lineage>
        <taxon>Eukaryota</taxon>
        <taxon>Fungi</taxon>
        <taxon>Dikarya</taxon>
        <taxon>Ascomycota</taxon>
        <taxon>Pezizomycotina</taxon>
        <taxon>Dothideomycetes</taxon>
        <taxon>Dothideomycetidae</taxon>
        <taxon>Mycosphaerellales</taxon>
        <taxon>Teratosphaeriaceae</taxon>
        <taxon>Baudoinia</taxon>
    </lineage>
</organism>
<dbReference type="GeneID" id="19116496"/>
<feature type="transmembrane region" description="Helical" evidence="6">
    <location>
        <begin position="203"/>
        <end position="225"/>
    </location>
</feature>
<evidence type="ECO:0000313" key="8">
    <source>
        <dbReference type="Proteomes" id="UP000011761"/>
    </source>
</evidence>
<evidence type="ECO:0000256" key="2">
    <source>
        <dbReference type="ARBA" id="ARBA00022448"/>
    </source>
</evidence>
<proteinExistence type="predicted"/>
<dbReference type="InterPro" id="IPR002293">
    <property type="entry name" value="AA/rel_permease1"/>
</dbReference>
<reference evidence="7 8" key="1">
    <citation type="journal article" date="2012" name="PLoS Pathog.">
        <title>Diverse lifestyles and strategies of plant pathogenesis encoded in the genomes of eighteen Dothideomycetes fungi.</title>
        <authorList>
            <person name="Ohm R.A."/>
            <person name="Feau N."/>
            <person name="Henrissat B."/>
            <person name="Schoch C.L."/>
            <person name="Horwitz B.A."/>
            <person name="Barry K.W."/>
            <person name="Condon B.J."/>
            <person name="Copeland A.C."/>
            <person name="Dhillon B."/>
            <person name="Glaser F."/>
            <person name="Hesse C.N."/>
            <person name="Kosti I."/>
            <person name="LaButti K."/>
            <person name="Lindquist E.A."/>
            <person name="Lucas S."/>
            <person name="Salamov A.A."/>
            <person name="Bradshaw R.E."/>
            <person name="Ciuffetti L."/>
            <person name="Hamelin R.C."/>
            <person name="Kema G.H.J."/>
            <person name="Lawrence C."/>
            <person name="Scott J.A."/>
            <person name="Spatafora J.W."/>
            <person name="Turgeon B.G."/>
            <person name="de Wit P.J.G.M."/>
            <person name="Zhong S."/>
            <person name="Goodwin S.B."/>
            <person name="Grigoriev I.V."/>
        </authorList>
    </citation>
    <scope>NUCLEOTIDE SEQUENCE [LARGE SCALE GENOMIC DNA]</scope>
    <source>
        <strain evidence="7 8">UAMH 10762</strain>
    </source>
</reference>
<evidence type="ECO:0000256" key="1">
    <source>
        <dbReference type="ARBA" id="ARBA00004141"/>
    </source>
</evidence>
<dbReference type="PIRSF" id="PIRSF006060">
    <property type="entry name" value="AA_transporter"/>
    <property type="match status" value="1"/>
</dbReference>
<dbReference type="OrthoDB" id="3257095at2759"/>
<feature type="transmembrane region" description="Helical" evidence="6">
    <location>
        <begin position="438"/>
        <end position="457"/>
    </location>
</feature>
<evidence type="ECO:0000313" key="7">
    <source>
        <dbReference type="EMBL" id="EMC97253.1"/>
    </source>
</evidence>
<sequence length="544" mass="60102">MELRAITSNNNDLRLSELTTARHHAKQDGFYGTTADKSDMKQLGITQQLSRCLSPSSVGCFVTNIIIVFEFVLVNLEFYLLNGGRRMLFLGPFMMMFVVTIMYYPIAQLIERGTTSGGQFEWVSLLVPRCRLLSYCVGWLGVIGWQAFFAAICYGTATMLQGLWALHHPQHELESWVGVMLTLLVIAVVCFVNYLSPKWLSKLELICAFIRVGNVALILAILWLSRPRSTFEEVMTSSGSGGWQNDVVRMLVGFPLCFSAFLGFDSMAHFSEETVDARKYLSKYLIGFLMLNWFLFAAVSITLAFTLGNIDSLLATNTGYPYIELVRQAFETMHPRAALGGTTVIVAFIIVANFAAALSAGTTACRQVWSFARSGGLPFKALKNVSQAPPVPSAGHTRVQQWKDPLPINALWVVVVVSALLALVGLGSSVALNAYNSLAGLALILSYIICQGALFIYPQNLPAPPNAFIRWHLWGIPCLLAMVTGTFLLVILPVTPHPSAASFPWQTVIFLGWWFAIGGFWVYHGNKHYTGIKSTRESGGMQRC</sequence>
<feature type="transmembrane region" description="Helical" evidence="6">
    <location>
        <begin position="337"/>
        <end position="358"/>
    </location>
</feature>
<dbReference type="GO" id="GO:0016020">
    <property type="term" value="C:membrane"/>
    <property type="evidence" value="ECO:0007669"/>
    <property type="project" value="UniProtKB-SubCell"/>
</dbReference>
<feature type="transmembrane region" description="Helical" evidence="6">
    <location>
        <begin position="247"/>
        <end position="264"/>
    </location>
</feature>
<keyword evidence="2" id="KW-0813">Transport</keyword>
<dbReference type="AlphaFoldDB" id="M2N016"/>
<keyword evidence="4 6" id="KW-1133">Transmembrane helix</keyword>
<dbReference type="KEGG" id="bcom:BAUCODRAFT_69141"/>
<feature type="transmembrane region" description="Helical" evidence="6">
    <location>
        <begin position="284"/>
        <end position="307"/>
    </location>
</feature>
<evidence type="ECO:0000256" key="4">
    <source>
        <dbReference type="ARBA" id="ARBA00022989"/>
    </source>
</evidence>
<protein>
    <recommendedName>
        <fullName evidence="9">Amino acid permease/ SLC12A domain-containing protein</fullName>
    </recommendedName>
</protein>
<dbReference type="EMBL" id="KB445554">
    <property type="protein sequence ID" value="EMC97253.1"/>
    <property type="molecule type" value="Genomic_DNA"/>
</dbReference>
<gene>
    <name evidence="7" type="ORF">BAUCODRAFT_69141</name>
</gene>
<feature type="transmembrane region" description="Helical" evidence="6">
    <location>
        <begin position="469"/>
        <end position="491"/>
    </location>
</feature>
<feature type="transmembrane region" description="Helical" evidence="6">
    <location>
        <begin position="177"/>
        <end position="196"/>
    </location>
</feature>
<accession>M2N016</accession>